<dbReference type="Proteomes" id="UP000233469">
    <property type="component" value="Unassembled WGS sequence"/>
</dbReference>
<gene>
    <name evidence="1" type="ORF">RhiirC2_779011</name>
</gene>
<accession>A0A2N1NAL6</accession>
<evidence type="ECO:0000313" key="1">
    <source>
        <dbReference type="EMBL" id="PKK70975.1"/>
    </source>
</evidence>
<reference evidence="1 2" key="1">
    <citation type="submission" date="2016-04" db="EMBL/GenBank/DDBJ databases">
        <title>Genome analyses suggest a sexual origin of heterokaryosis in a supposedly ancient asexual fungus.</title>
        <authorList>
            <person name="Ropars J."/>
            <person name="Sedzielewska K."/>
            <person name="Noel J."/>
            <person name="Charron P."/>
            <person name="Farinelli L."/>
            <person name="Marton T."/>
            <person name="Kruger M."/>
            <person name="Pelin A."/>
            <person name="Brachmann A."/>
            <person name="Corradi N."/>
        </authorList>
    </citation>
    <scope>NUCLEOTIDE SEQUENCE [LARGE SCALE GENOMIC DNA]</scope>
    <source>
        <strain evidence="1 2">C2</strain>
    </source>
</reference>
<protein>
    <recommendedName>
        <fullName evidence="3">Serine-threonine/tyrosine-protein kinase catalytic domain-containing protein</fullName>
    </recommendedName>
</protein>
<dbReference type="AlphaFoldDB" id="A0A2N1NAL6"/>
<evidence type="ECO:0000313" key="2">
    <source>
        <dbReference type="Proteomes" id="UP000233469"/>
    </source>
</evidence>
<name>A0A2N1NAL6_9GLOM</name>
<dbReference type="EMBL" id="LLXL01000561">
    <property type="protein sequence ID" value="PKK70975.1"/>
    <property type="molecule type" value="Genomic_DNA"/>
</dbReference>
<sequence>MNQTPEEYLKLYKLCWNPDPDVRPPINKIFTKLVKMSGIQDTSYDDNVINITKNKNFFYQKTKKVRKRIKKFVVNLFLILDSNNEQTNNNISSVISNDGFGSLFIIPDNL</sequence>
<proteinExistence type="predicted"/>
<evidence type="ECO:0008006" key="3">
    <source>
        <dbReference type="Google" id="ProtNLM"/>
    </source>
</evidence>
<comment type="caution">
    <text evidence="1">The sequence shown here is derived from an EMBL/GenBank/DDBJ whole genome shotgun (WGS) entry which is preliminary data.</text>
</comment>
<organism evidence="1 2">
    <name type="scientific">Rhizophagus irregularis</name>
    <dbReference type="NCBI Taxonomy" id="588596"/>
    <lineage>
        <taxon>Eukaryota</taxon>
        <taxon>Fungi</taxon>
        <taxon>Fungi incertae sedis</taxon>
        <taxon>Mucoromycota</taxon>
        <taxon>Glomeromycotina</taxon>
        <taxon>Glomeromycetes</taxon>
        <taxon>Glomerales</taxon>
        <taxon>Glomeraceae</taxon>
        <taxon>Rhizophagus</taxon>
    </lineage>
</organism>
<dbReference type="VEuPathDB" id="FungiDB:RhiirFUN_026564"/>
<reference evidence="1 2" key="2">
    <citation type="submission" date="2017-10" db="EMBL/GenBank/DDBJ databases">
        <title>Extensive intraspecific genome diversity in a model arbuscular mycorrhizal fungus.</title>
        <authorList>
            <person name="Chen E.C.H."/>
            <person name="Morin E."/>
            <person name="Baudet D."/>
            <person name="Noel J."/>
            <person name="Ndikumana S."/>
            <person name="Charron P."/>
            <person name="St-Onge C."/>
            <person name="Giorgi J."/>
            <person name="Grigoriev I.V."/>
            <person name="Roux C."/>
            <person name="Martin F.M."/>
            <person name="Corradi N."/>
        </authorList>
    </citation>
    <scope>NUCLEOTIDE SEQUENCE [LARGE SCALE GENOMIC DNA]</scope>
    <source>
        <strain evidence="1 2">C2</strain>
    </source>
</reference>